<dbReference type="EMBL" id="CAMXCT030002684">
    <property type="protein sequence ID" value="CAL4787154.1"/>
    <property type="molecule type" value="Genomic_DNA"/>
</dbReference>
<evidence type="ECO:0000256" key="1">
    <source>
        <dbReference type="SAM" id="MobiDB-lite"/>
    </source>
</evidence>
<organism evidence="2">
    <name type="scientific">Cladocopium goreaui</name>
    <dbReference type="NCBI Taxonomy" id="2562237"/>
    <lineage>
        <taxon>Eukaryota</taxon>
        <taxon>Sar</taxon>
        <taxon>Alveolata</taxon>
        <taxon>Dinophyceae</taxon>
        <taxon>Suessiales</taxon>
        <taxon>Symbiodiniaceae</taxon>
        <taxon>Cladocopium</taxon>
    </lineage>
</organism>
<comment type="caution">
    <text evidence="2">The sequence shown here is derived from an EMBL/GenBank/DDBJ whole genome shotgun (WGS) entry which is preliminary data.</text>
</comment>
<protein>
    <submittedName>
        <fullName evidence="4">Ultraviolet-B receptor UVR8</fullName>
    </submittedName>
</protein>
<name>A0A9P1CWF0_9DINO</name>
<evidence type="ECO:0000313" key="3">
    <source>
        <dbReference type="EMBL" id="CAL1153217.1"/>
    </source>
</evidence>
<keyword evidence="5" id="KW-1185">Reference proteome</keyword>
<reference evidence="2" key="1">
    <citation type="submission" date="2022-10" db="EMBL/GenBank/DDBJ databases">
        <authorList>
            <person name="Chen Y."/>
            <person name="Dougan E. K."/>
            <person name="Chan C."/>
            <person name="Rhodes N."/>
            <person name="Thang M."/>
        </authorList>
    </citation>
    <scope>NUCLEOTIDE SEQUENCE</scope>
</reference>
<sequence>MAELQDEEEEGSARGSDLPEEFDLELSFVISGIETNFNYPVLVLQDVIDPEKHCECVAVTRVDGEVLLAVPERGWHKKRVHRKIAPSALTKAVRVVCAGCPAAARDEPEAVPTLKAWLGLLDPTLEALLTNEAEAGLVFPLDAAGSPFVPYAPALVAVAQDHFAFVTAYEGGEAGEMKVRMEKLEDGLAQVLTELGRLRQPTKVTGLTATPKPASAKPQKQVATAAAPAGLSAALVQQALHAGVSQQALAEVSALLGGVPANKMTAANAPDFKELTSDDEEEEPAVGASGSADPVGQAVVHLSKIVSEMRKEKLKKKDKGLESILDHAESGAPRDAAPSSSSRSHMAALRSLQKLLDQQPHLLYREIEKLMAEDWQTGGAMPGVAMMPTTARGWLEHRSKIGNYVGAIRPAWIMAGAWDDLRQGNADRARARLALGVAGKMSLEHPPPYGGFSARQPPDVWETPHTRLIDGRWFDLLISKLRSLADYQEKKAKLNPGKGKAEEGQPKAEPTKKPQAKQGGKGGGKKGGKGEEQEIALDEDCRQKEAFPEPHVSAGVRVPGARAETCNVKQLWNSLMRWISSTSSSFSRFLKSLLSTAPPVEGGTTSTLWPMPMPYPAVWSHEVGTEDGAAITRAQQRAVNLVIAALSWLHMGRPGVAPSSMSLAASLSRRQWQVVKRFERQMEDVSESGDIDAAMMGRTAAKVEGLDAIIAELQQRAIAWKADSYEQRWQAQDRRNLAAKYKSGHQLLDPGVVVGKLKVGVPALAKEVDASRLSVPEKPPEFDPADLFGELHATVYKDPVSQAITPHEADMMPPRVRVHASRDQALRFLQFLDERRRLELVPAEKVRESHLCGAFALTKDLEKDRLILDARPANMLERTLNAWTRTMGSVQALLQLEIPPTMSLYFSGTDLRDYYYCFRVSSRRAWRNAMRLPLSPAEVAGLNCFSPSMKHYKTLYPCLSTMAMGDNNAVEMGQAAHVNIGIQIGAIKPKELLTTHGRAPRSNIACGLIIDDIIFAEQRETPPSDAVPSEGARRLRAMCAEYERRHLFAHPRKTFVDENTVEFWGAAMNGSSGLVRPAPTRLVPLLSLTAKVAKLGYASVALLEVLAGAWVSVLQFRRRTLCLLDAIYVAQRGRESDDVVRISGHLQDELWLLAILGPIICTDMRAQSIPEVFLSDAAEEAQAVVSCPVPQFFTKELQRHCLTRGSWSKLLSPWKVWLKSHAQLPLEDELPEGVPLVSHPLWLELAKTLQFQQDIFVRVRKKKHINFLELETISLFERKLAQRYQDVRYVMGADSQVALACLVKGRSSSPALNQLLQRSLATALGCGLYGNLGFVPSLANVADDPTRDRPVRAPIEEAPAWLVAAFGGDFSKMDKWLERLGYDPMHVAELPFSEGTEISATALARELVPGLRDVQKPDRLTG</sequence>
<evidence type="ECO:0000313" key="5">
    <source>
        <dbReference type="Proteomes" id="UP001152797"/>
    </source>
</evidence>
<dbReference type="EMBL" id="CAMXCT010002684">
    <property type="protein sequence ID" value="CAI3999842.1"/>
    <property type="molecule type" value="Genomic_DNA"/>
</dbReference>
<keyword evidence="4" id="KW-0675">Receptor</keyword>
<accession>A0A9P1CWF0</accession>
<feature type="region of interest" description="Disordered" evidence="1">
    <location>
        <begin position="326"/>
        <end position="346"/>
    </location>
</feature>
<gene>
    <name evidence="2" type="ORF">C1SCF055_LOCUS26008</name>
</gene>
<dbReference type="EMBL" id="CAMXCT020002684">
    <property type="protein sequence ID" value="CAL1153217.1"/>
    <property type="molecule type" value="Genomic_DNA"/>
</dbReference>
<feature type="compositionally biased region" description="Low complexity" evidence="1">
    <location>
        <begin position="330"/>
        <end position="346"/>
    </location>
</feature>
<feature type="region of interest" description="Disordered" evidence="1">
    <location>
        <begin position="491"/>
        <end position="533"/>
    </location>
</feature>
<dbReference type="OrthoDB" id="429260at2759"/>
<feature type="compositionally biased region" description="Basic and acidic residues" evidence="1">
    <location>
        <begin position="499"/>
        <end position="512"/>
    </location>
</feature>
<evidence type="ECO:0000313" key="4">
    <source>
        <dbReference type="EMBL" id="CAL4787154.1"/>
    </source>
</evidence>
<dbReference type="Proteomes" id="UP001152797">
    <property type="component" value="Unassembled WGS sequence"/>
</dbReference>
<reference evidence="3" key="2">
    <citation type="submission" date="2024-04" db="EMBL/GenBank/DDBJ databases">
        <authorList>
            <person name="Chen Y."/>
            <person name="Shah S."/>
            <person name="Dougan E. K."/>
            <person name="Thang M."/>
            <person name="Chan C."/>
        </authorList>
    </citation>
    <scope>NUCLEOTIDE SEQUENCE [LARGE SCALE GENOMIC DNA]</scope>
</reference>
<proteinExistence type="predicted"/>
<evidence type="ECO:0000313" key="2">
    <source>
        <dbReference type="EMBL" id="CAI3999842.1"/>
    </source>
</evidence>